<evidence type="ECO:0000313" key="3">
    <source>
        <dbReference type="EMBL" id="EGB05107.1"/>
    </source>
</evidence>
<dbReference type="Pfam" id="PF00201">
    <property type="entry name" value="UDPGT"/>
    <property type="match status" value="1"/>
</dbReference>
<dbReference type="SUPFAM" id="SSF53756">
    <property type="entry name" value="UDP-Glycosyltransferase/glycogen phosphorylase"/>
    <property type="match status" value="1"/>
</dbReference>
<evidence type="ECO:0000313" key="4">
    <source>
        <dbReference type="Proteomes" id="UP000002729"/>
    </source>
</evidence>
<dbReference type="AlphaFoldDB" id="F0YIJ5"/>
<dbReference type="Gene3D" id="3.40.50.2000">
    <property type="entry name" value="Glycogen Phosphorylase B"/>
    <property type="match status" value="2"/>
</dbReference>
<dbReference type="GeneID" id="20225917"/>
<protein>
    <recommendedName>
        <fullName evidence="5">UDP-glycosyltransferases domain-containing protein</fullName>
    </recommendedName>
</protein>
<dbReference type="InParanoid" id="F0YIJ5"/>
<dbReference type="KEGG" id="aaf:AURANDRAFT_66718"/>
<dbReference type="CDD" id="cd03784">
    <property type="entry name" value="GT1_Gtf-like"/>
    <property type="match status" value="1"/>
</dbReference>
<dbReference type="InterPro" id="IPR002213">
    <property type="entry name" value="UDP_glucos_trans"/>
</dbReference>
<dbReference type="PANTHER" id="PTHR48047:SF215">
    <property type="entry name" value="GLYCOSYLTRANSFERASE"/>
    <property type="match status" value="1"/>
</dbReference>
<organism evidence="4">
    <name type="scientific">Aureococcus anophagefferens</name>
    <name type="common">Harmful bloom alga</name>
    <dbReference type="NCBI Taxonomy" id="44056"/>
    <lineage>
        <taxon>Eukaryota</taxon>
        <taxon>Sar</taxon>
        <taxon>Stramenopiles</taxon>
        <taxon>Ochrophyta</taxon>
        <taxon>Pelagophyceae</taxon>
        <taxon>Pelagomonadales</taxon>
        <taxon>Pelagomonadaceae</taxon>
        <taxon>Aureococcus</taxon>
    </lineage>
</organism>
<keyword evidence="4" id="KW-1185">Reference proteome</keyword>
<name>F0YIJ5_AURAN</name>
<comment type="similarity">
    <text evidence="1">Belongs to the UDP-glycosyltransferase family.</text>
</comment>
<gene>
    <name evidence="3" type="ORF">AURANDRAFT_66718</name>
</gene>
<dbReference type="EMBL" id="GL833144">
    <property type="protein sequence ID" value="EGB05107.1"/>
    <property type="molecule type" value="Genomic_DNA"/>
</dbReference>
<reference evidence="3 4" key="1">
    <citation type="journal article" date="2011" name="Proc. Natl. Acad. Sci. U.S.A.">
        <title>Niche of harmful alga Aureococcus anophagefferens revealed through ecogenomics.</title>
        <authorList>
            <person name="Gobler C.J."/>
            <person name="Berry D.L."/>
            <person name="Dyhrman S.T."/>
            <person name="Wilhelm S.W."/>
            <person name="Salamov A."/>
            <person name="Lobanov A.V."/>
            <person name="Zhang Y."/>
            <person name="Collier J.L."/>
            <person name="Wurch L.L."/>
            <person name="Kustka A.B."/>
            <person name="Dill B.D."/>
            <person name="Shah M."/>
            <person name="VerBerkmoes N.C."/>
            <person name="Kuo A."/>
            <person name="Terry A."/>
            <person name="Pangilinan J."/>
            <person name="Lindquist E.A."/>
            <person name="Lucas S."/>
            <person name="Paulsen I.T."/>
            <person name="Hattenrath-Lehmann T.K."/>
            <person name="Talmage S.C."/>
            <person name="Walker E.A."/>
            <person name="Koch F."/>
            <person name="Burson A.M."/>
            <person name="Marcoval M.A."/>
            <person name="Tang Y.Z."/>
            <person name="Lecleir G.R."/>
            <person name="Coyne K.J."/>
            <person name="Berg G.M."/>
            <person name="Bertrand E.M."/>
            <person name="Saito M.A."/>
            <person name="Gladyshev V.N."/>
            <person name="Grigoriev I.V."/>
        </authorList>
    </citation>
    <scope>NUCLEOTIDE SEQUENCE [LARGE SCALE GENOMIC DNA]</scope>
    <source>
        <strain evidence="4">CCMP 1984</strain>
    </source>
</reference>
<dbReference type="OrthoDB" id="5835829at2759"/>
<evidence type="ECO:0000256" key="2">
    <source>
        <dbReference type="ARBA" id="ARBA00022679"/>
    </source>
</evidence>
<keyword evidence="2" id="KW-0808">Transferase</keyword>
<dbReference type="PANTHER" id="PTHR48047">
    <property type="entry name" value="GLYCOSYLTRANSFERASE"/>
    <property type="match status" value="1"/>
</dbReference>
<proteinExistence type="inferred from homology"/>
<dbReference type="RefSeq" id="XP_009040233.1">
    <property type="nucleotide sequence ID" value="XM_009041985.1"/>
</dbReference>
<evidence type="ECO:0000256" key="1">
    <source>
        <dbReference type="ARBA" id="ARBA00009995"/>
    </source>
</evidence>
<sequence length="1004" mass="105604">MEERKSPERDDCARVSGELRSGCWQSCGQGVVMVLGLWLGWGLLSAGVAFKLRNDLADDDATAWEAARCRTYAETVRSFERTVSSYDEAGERTVRETWCYDFFSYNFTAAEERHAVERFDGVTRKRCGDCACASTSAPAGPAAIGAVGCLAKVTAARANGTACADADCYRLFPEGDAGDGADRRDWLPFVVAGAALCFGAGVVCCASAGRQALANGGGVLPITDSLLLPRPKADGGGAPLYRTACGDAAAAPYQRALLAAAVGGGLLVGAGATLRPALLPLGAACLAVAAVLYHAATSGREDPFWLTVETDDRVVLRRRSRACGARPAPNHEPGDAVPPAIAAQLPKGKLWDALLADWARRDAALYDAAERRRALAYSAPLAALATAAVHAYAAAALVPLAVAAAACYDRRAAAAERRATTALVDDWAPKFEGRGLRLRWKRRAVRRRAHGWLEIAPVGVADDAAGCVVYPPGSGVAVVLFGLPSIDFRLPQLQAEAAAVVASNATTRCRTAMPKTVILNAMLGQGHLSPLVGIATQLQARDDYEVQFLVNAVDRDAVVTQFASMAPAAATARFEAEGAVAYDDPTRFEAIFSDMMEKGCMHLVGFNDARQAAVDAAVDDVLKTRDAGDVVGVVDFMSLAAGRALAKRGIPYYVTFPGPAGMLGVFGCADMPLPLELVAPYVATRVVPSARRMMGEFFACVTQNADNAAGIFTSSIEAPDLCACGGPSGSPRLHYVHTFSPPSDATCGPFVEAHPAAAALLDSPKPLVLVGGSSIPTQSLTAFGLSEILKALRRGKDEWNVVLKVCHRETFEKALEKAGFDVEAERGWFVAAAFIPQAPLLDRAACFVTHMGWNGTCEALQRGVPMLCTPVAVDQPINAAHCASLGVALVLDTADPSSSGPTPGKDNHLRDPERVADADVYAKLRALVAADSPYRARAKAVKDEHFPEGATDIGPAAVVAELDRLFQVKKMTREYEVELAQHRASLAAAAGAQEAKVGEVAAAA</sequence>
<accession>F0YIJ5</accession>
<evidence type="ECO:0008006" key="5">
    <source>
        <dbReference type="Google" id="ProtNLM"/>
    </source>
</evidence>
<dbReference type="GO" id="GO:0035251">
    <property type="term" value="F:UDP-glucosyltransferase activity"/>
    <property type="evidence" value="ECO:0007669"/>
    <property type="project" value="TreeGrafter"/>
</dbReference>
<dbReference type="Proteomes" id="UP000002729">
    <property type="component" value="Unassembled WGS sequence"/>
</dbReference>